<dbReference type="SMART" id="SM00369">
    <property type="entry name" value="LRR_TYP"/>
    <property type="match status" value="6"/>
</dbReference>
<comment type="similarity">
    <text evidence="3">Belongs to the protein kinase superfamily. Ser/Thr protein kinase family.</text>
</comment>
<dbReference type="PANTHER" id="PTHR27008:SF596">
    <property type="entry name" value="OS02G0215500 PROTEIN"/>
    <property type="match status" value="1"/>
</dbReference>
<gene>
    <name evidence="29" type="ORF">LUZ62_079948</name>
</gene>
<dbReference type="SUPFAM" id="SSF52058">
    <property type="entry name" value="L domain-like"/>
    <property type="match status" value="2"/>
</dbReference>
<dbReference type="PROSITE" id="PS00107">
    <property type="entry name" value="PROTEIN_KINASE_ATP"/>
    <property type="match status" value="1"/>
</dbReference>
<evidence type="ECO:0000256" key="20">
    <source>
        <dbReference type="ARBA" id="ARBA00047899"/>
    </source>
</evidence>
<feature type="transmembrane region" description="Helical" evidence="26">
    <location>
        <begin position="1050"/>
        <end position="1072"/>
    </location>
</feature>
<dbReference type="InterPro" id="IPR013210">
    <property type="entry name" value="LRR_N_plant-typ"/>
</dbReference>
<dbReference type="Proteomes" id="UP001140206">
    <property type="component" value="Chromosome 5"/>
</dbReference>
<evidence type="ECO:0000256" key="7">
    <source>
        <dbReference type="ARBA" id="ARBA00022553"/>
    </source>
</evidence>
<dbReference type="InterPro" id="IPR008271">
    <property type="entry name" value="Ser/Thr_kinase_AS"/>
</dbReference>
<feature type="binding site" evidence="25">
    <location>
        <position position="763"/>
    </location>
    <ligand>
        <name>ATP</name>
        <dbReference type="ChEBI" id="CHEBI:30616"/>
    </ligand>
</feature>
<evidence type="ECO:0000313" key="30">
    <source>
        <dbReference type="Proteomes" id="UP001140206"/>
    </source>
</evidence>
<keyword evidence="9" id="KW-0808">Transferase</keyword>
<keyword evidence="6" id="KW-0723">Serine/threonine-protein kinase</keyword>
<evidence type="ECO:0000256" key="27">
    <source>
        <dbReference type="SAM" id="SignalP"/>
    </source>
</evidence>
<feature type="domain" description="Protein kinase" evidence="28">
    <location>
        <begin position="726"/>
        <end position="1002"/>
    </location>
</feature>
<comment type="catalytic activity">
    <reaction evidence="20">
        <text>L-threonyl-[protein] + ATP = O-phospho-L-threonyl-[protein] + ADP + H(+)</text>
        <dbReference type="Rhea" id="RHEA:46608"/>
        <dbReference type="Rhea" id="RHEA-COMP:11060"/>
        <dbReference type="Rhea" id="RHEA-COMP:11605"/>
        <dbReference type="ChEBI" id="CHEBI:15378"/>
        <dbReference type="ChEBI" id="CHEBI:30013"/>
        <dbReference type="ChEBI" id="CHEBI:30616"/>
        <dbReference type="ChEBI" id="CHEBI:61977"/>
        <dbReference type="ChEBI" id="CHEBI:456216"/>
        <dbReference type="EC" id="2.7.11.1"/>
    </reaction>
</comment>
<dbReference type="Pfam" id="PF23598">
    <property type="entry name" value="LRR_14"/>
    <property type="match status" value="1"/>
</dbReference>
<evidence type="ECO:0000256" key="6">
    <source>
        <dbReference type="ARBA" id="ARBA00022527"/>
    </source>
</evidence>
<evidence type="ECO:0000256" key="11">
    <source>
        <dbReference type="ARBA" id="ARBA00022729"/>
    </source>
</evidence>
<comment type="function">
    <text evidence="23">The processed protein kinase Xa21 chain released by protein cleavage after X.oryzae pv. oryzae protein Ax21 detection translocates into the nucleus where it can bind and regulate WRKY62, a transcription factor. Confers resistance to the bacterial pathogen X.oryzae pv. oryzae (Xoo).</text>
</comment>
<keyword evidence="7" id="KW-0597">Phosphoprotein</keyword>
<evidence type="ECO:0000256" key="24">
    <source>
        <dbReference type="ARBA" id="ARBA00072040"/>
    </source>
</evidence>
<dbReference type="PROSITE" id="PS00108">
    <property type="entry name" value="PROTEIN_KINASE_ST"/>
    <property type="match status" value="1"/>
</dbReference>
<evidence type="ECO:0000256" key="22">
    <source>
        <dbReference type="ARBA" id="ARBA00054320"/>
    </source>
</evidence>
<dbReference type="Pfam" id="PF08263">
    <property type="entry name" value="LRRNT_2"/>
    <property type="match status" value="1"/>
</dbReference>
<dbReference type="FunFam" id="3.80.10.10:FF:000095">
    <property type="entry name" value="LRR receptor-like serine/threonine-protein kinase GSO1"/>
    <property type="match status" value="1"/>
</dbReference>
<dbReference type="InterPro" id="IPR017441">
    <property type="entry name" value="Protein_kinase_ATP_BS"/>
</dbReference>
<dbReference type="InterPro" id="IPR000719">
    <property type="entry name" value="Prot_kinase_dom"/>
</dbReference>
<evidence type="ECO:0000256" key="2">
    <source>
        <dbReference type="ARBA" id="ARBA00004389"/>
    </source>
</evidence>
<comment type="catalytic activity">
    <reaction evidence="21">
        <text>L-seryl-[protein] + ATP = O-phospho-L-seryl-[protein] + ADP + H(+)</text>
        <dbReference type="Rhea" id="RHEA:17989"/>
        <dbReference type="Rhea" id="RHEA-COMP:9863"/>
        <dbReference type="Rhea" id="RHEA-COMP:11604"/>
        <dbReference type="ChEBI" id="CHEBI:15378"/>
        <dbReference type="ChEBI" id="CHEBI:29999"/>
        <dbReference type="ChEBI" id="CHEBI:30616"/>
        <dbReference type="ChEBI" id="CHEBI:83421"/>
        <dbReference type="ChEBI" id="CHEBI:456216"/>
        <dbReference type="EC" id="2.7.11.1"/>
    </reaction>
</comment>
<evidence type="ECO:0000256" key="25">
    <source>
        <dbReference type="PROSITE-ProRule" id="PRU10141"/>
    </source>
</evidence>
<proteinExistence type="inferred from homology"/>
<evidence type="ECO:0000256" key="21">
    <source>
        <dbReference type="ARBA" id="ARBA00048679"/>
    </source>
</evidence>
<evidence type="ECO:0000256" key="23">
    <source>
        <dbReference type="ARBA" id="ARBA00056628"/>
    </source>
</evidence>
<evidence type="ECO:0000256" key="19">
    <source>
        <dbReference type="ARBA" id="ARBA00023180"/>
    </source>
</evidence>
<comment type="function">
    <text evidence="22">Receptor kinase that detects X.oryzae pv. oryzae protein Ax21 to promote innate immunity. Following X.oryzae pv. oryzae protein Ax21 detection, undergoes cleavage, releasing the processed protein kinase Xa21 chain.</text>
</comment>
<sequence>MKQLQIALFIFYYMCQPIICESTVHFSKTADMEALLAFKVKLADSSNELNSWNQSTQFCNWVGVTCSSRHPDRVIALDLSQTGLVGSISPSIGNLTFLRRINLTANNLYGEIPFTIGLLRRLEYLSLKTNYLGGNIPVSLCNCTKLVFLDLGENQFIGEIPSWVGSLYMLKNLNLPSNNFTGLIPSSVGNLSSLSLFNVAGNYLQGKIPKELGLLDMLQFFQVAVNNLTGTIPCSLYNKSSLTVFNIVQNYLIGSLPDNIGNNLPTVEYLHLGVNFLTGPIPSSLSNASTISYFDLAYNNFNGEIPPKLGKLCPTHFSLQYNQLEATKDQDWEFLRYLSNCSNLQELILNNNKLGGTFPNIVANLSTKLQLLYLKDNYISGIIPDGIGNLVNLETLNLYSNRLTGAIPESVGKLTQLKILRLHENYLSGPIPFSIGNLTQLTTLEMYNNNLDGQMPESLGNLQQLNWLNLFNNSLNGTLPETIFNLSSLSVTFDVSDNLLSGKIPMEVGRLTKLANLILDQNYFFGDLPKTLVECESLERLTLSNNLFSGIIPPLLGNIKGLRTLDLSTNRFYGIIPNELGNIYALEEMNLSHNNLSGNIPLVLENLRFLHRLDLSFNNLKGQVPTKGVFSNITALTIRENEGLCGGLWQFHLPPCSNLDNKMSYQMRLKIGLVIGCAFCLILSLIICIFLRRKTVLRNKKSETLELDDLYAKTSYAELVRATDLFSTTNLIGAGRYGSVYKGTLTIKKRRASSSESAIVAIKVFNLEIPGTSKSFFAECDALRRIRHRNLISVRTCCSSCDSEGNDFKAIVFDFMPNGSLETWLHSKFIGNHQRRTLNFTERMNIMVDIAIAVDYLHNCCEPSIIHCDLKPSNILLDEDFTARLGDFGLARLLPNSTNKPHLNSQSSIGIRGTIGYIAPEYGSGAPVSTLGDVYSFGIILLETLTGRAPTDDMFKDSLTLPTFVEEAFPERLLDIIDPNMISSERDTQSNIQLKGYSNENMYKHLVSTLAVGLMCSQQSTSDRKSMDAVAMELQSIRTSYNQAMQGKKILYFTFIDNLAAMLSGANGYSLLGPKRGIV</sequence>
<dbReference type="GO" id="GO:0009791">
    <property type="term" value="P:post-embryonic development"/>
    <property type="evidence" value="ECO:0007669"/>
    <property type="project" value="UniProtKB-ARBA"/>
</dbReference>
<dbReference type="InterPro" id="IPR001611">
    <property type="entry name" value="Leu-rich_rpt"/>
</dbReference>
<keyword evidence="8" id="KW-0433">Leucine-rich repeat</keyword>
<comment type="caution">
    <text evidence="29">The sequence shown here is derived from an EMBL/GenBank/DDBJ whole genome shotgun (WGS) entry which is preliminary data.</text>
</comment>
<feature type="chain" id="PRO_5043753811" description="Receptor kinase-like protein Xa21" evidence="27">
    <location>
        <begin position="21"/>
        <end position="1079"/>
    </location>
</feature>
<evidence type="ECO:0000256" key="17">
    <source>
        <dbReference type="ARBA" id="ARBA00023136"/>
    </source>
</evidence>
<evidence type="ECO:0000256" key="12">
    <source>
        <dbReference type="ARBA" id="ARBA00022737"/>
    </source>
</evidence>
<dbReference type="Gene3D" id="3.80.10.10">
    <property type="entry name" value="Ribonuclease Inhibitor"/>
    <property type="match status" value="2"/>
</dbReference>
<keyword evidence="15 25" id="KW-0067">ATP-binding</keyword>
<evidence type="ECO:0000256" key="5">
    <source>
        <dbReference type="ARBA" id="ARBA00022475"/>
    </source>
</evidence>
<evidence type="ECO:0000256" key="14">
    <source>
        <dbReference type="ARBA" id="ARBA00022777"/>
    </source>
</evidence>
<dbReference type="GO" id="GO:0005789">
    <property type="term" value="C:endoplasmic reticulum membrane"/>
    <property type="evidence" value="ECO:0007669"/>
    <property type="project" value="UniProtKB-SubCell"/>
</dbReference>
<dbReference type="SUPFAM" id="SSF56112">
    <property type="entry name" value="Protein kinase-like (PK-like)"/>
    <property type="match status" value="1"/>
</dbReference>
<dbReference type="Pfam" id="PF00560">
    <property type="entry name" value="LRR_1"/>
    <property type="match status" value="4"/>
</dbReference>
<keyword evidence="30" id="KW-1185">Reference proteome</keyword>
<protein>
    <recommendedName>
        <fullName evidence="24">Receptor kinase-like protein Xa21</fullName>
        <ecNumber evidence="4">2.7.11.1</ecNumber>
    </recommendedName>
</protein>
<keyword evidence="17 26" id="KW-0472">Membrane</keyword>
<dbReference type="FunFam" id="3.80.10.10:FF:000233">
    <property type="entry name" value="Leucine-rich repeat receptor-like protein kinase TDR"/>
    <property type="match status" value="1"/>
</dbReference>
<dbReference type="Pfam" id="PF13855">
    <property type="entry name" value="LRR_8"/>
    <property type="match status" value="1"/>
</dbReference>
<feature type="transmembrane region" description="Helical" evidence="26">
    <location>
        <begin position="671"/>
        <end position="691"/>
    </location>
</feature>
<dbReference type="GO" id="GO:0005524">
    <property type="term" value="F:ATP binding"/>
    <property type="evidence" value="ECO:0007669"/>
    <property type="project" value="UniProtKB-UniRule"/>
</dbReference>
<keyword evidence="14 29" id="KW-0418">Kinase</keyword>
<evidence type="ECO:0000256" key="18">
    <source>
        <dbReference type="ARBA" id="ARBA00023170"/>
    </source>
</evidence>
<evidence type="ECO:0000256" key="3">
    <source>
        <dbReference type="ARBA" id="ARBA00008684"/>
    </source>
</evidence>
<dbReference type="GO" id="GO:0004674">
    <property type="term" value="F:protein serine/threonine kinase activity"/>
    <property type="evidence" value="ECO:0007669"/>
    <property type="project" value="UniProtKB-KW"/>
</dbReference>
<keyword evidence="5" id="KW-1003">Cell membrane</keyword>
<dbReference type="GO" id="GO:0005886">
    <property type="term" value="C:plasma membrane"/>
    <property type="evidence" value="ECO:0007669"/>
    <property type="project" value="UniProtKB-SubCell"/>
</dbReference>
<dbReference type="InterPro" id="IPR011009">
    <property type="entry name" value="Kinase-like_dom_sf"/>
</dbReference>
<evidence type="ECO:0000256" key="13">
    <source>
        <dbReference type="ARBA" id="ARBA00022741"/>
    </source>
</evidence>
<dbReference type="Gene3D" id="3.30.200.20">
    <property type="entry name" value="Phosphorylase Kinase, domain 1"/>
    <property type="match status" value="1"/>
</dbReference>
<reference evidence="29" key="1">
    <citation type="submission" date="2022-08" db="EMBL/GenBank/DDBJ databases">
        <authorList>
            <person name="Marques A."/>
        </authorList>
    </citation>
    <scope>NUCLEOTIDE SEQUENCE</scope>
    <source>
        <strain evidence="29">RhyPub2mFocal</strain>
        <tissue evidence="29">Leaves</tissue>
    </source>
</reference>
<dbReference type="InterPro" id="IPR055414">
    <property type="entry name" value="LRR_R13L4/SHOC2-like"/>
</dbReference>
<dbReference type="PANTHER" id="PTHR27008">
    <property type="entry name" value="OS04G0122200 PROTEIN"/>
    <property type="match status" value="1"/>
</dbReference>
<evidence type="ECO:0000256" key="16">
    <source>
        <dbReference type="ARBA" id="ARBA00022989"/>
    </source>
</evidence>
<evidence type="ECO:0000256" key="15">
    <source>
        <dbReference type="ARBA" id="ARBA00022840"/>
    </source>
</evidence>
<evidence type="ECO:0000313" key="29">
    <source>
        <dbReference type="EMBL" id="KAJ4745543.1"/>
    </source>
</evidence>
<keyword evidence="13 25" id="KW-0547">Nucleotide-binding</keyword>
<evidence type="ECO:0000256" key="26">
    <source>
        <dbReference type="SAM" id="Phobius"/>
    </source>
</evidence>
<evidence type="ECO:0000256" key="1">
    <source>
        <dbReference type="ARBA" id="ARBA00004162"/>
    </source>
</evidence>
<dbReference type="FunFam" id="3.30.200.20:FF:000432">
    <property type="entry name" value="LRR receptor-like serine/threonine-protein kinase EFR"/>
    <property type="match status" value="1"/>
</dbReference>
<organism evidence="29 30">
    <name type="scientific">Rhynchospora pubera</name>
    <dbReference type="NCBI Taxonomy" id="906938"/>
    <lineage>
        <taxon>Eukaryota</taxon>
        <taxon>Viridiplantae</taxon>
        <taxon>Streptophyta</taxon>
        <taxon>Embryophyta</taxon>
        <taxon>Tracheophyta</taxon>
        <taxon>Spermatophyta</taxon>
        <taxon>Magnoliopsida</taxon>
        <taxon>Liliopsida</taxon>
        <taxon>Poales</taxon>
        <taxon>Cyperaceae</taxon>
        <taxon>Cyperoideae</taxon>
        <taxon>Rhynchosporeae</taxon>
        <taxon>Rhynchospora</taxon>
    </lineage>
</organism>
<keyword evidence="10 26" id="KW-0812">Transmembrane</keyword>
<dbReference type="PROSITE" id="PS50011">
    <property type="entry name" value="PROTEIN_KINASE_DOM"/>
    <property type="match status" value="1"/>
</dbReference>
<name>A0AAV8BQV5_9POAL</name>
<dbReference type="EMBL" id="JAMFTS010000005">
    <property type="protein sequence ID" value="KAJ4745543.1"/>
    <property type="molecule type" value="Genomic_DNA"/>
</dbReference>
<evidence type="ECO:0000259" key="28">
    <source>
        <dbReference type="PROSITE" id="PS50011"/>
    </source>
</evidence>
<dbReference type="Pfam" id="PF00069">
    <property type="entry name" value="Pkinase"/>
    <property type="match status" value="1"/>
</dbReference>
<dbReference type="InterPro" id="IPR032675">
    <property type="entry name" value="LRR_dom_sf"/>
</dbReference>
<evidence type="ECO:0000256" key="8">
    <source>
        <dbReference type="ARBA" id="ARBA00022614"/>
    </source>
</evidence>
<dbReference type="InterPro" id="IPR003591">
    <property type="entry name" value="Leu-rich_rpt_typical-subtyp"/>
</dbReference>
<dbReference type="EC" id="2.7.11.1" evidence="4"/>
<evidence type="ECO:0000256" key="4">
    <source>
        <dbReference type="ARBA" id="ARBA00012513"/>
    </source>
</evidence>
<feature type="signal peptide" evidence="27">
    <location>
        <begin position="1"/>
        <end position="20"/>
    </location>
</feature>
<keyword evidence="19" id="KW-0325">Glycoprotein</keyword>
<dbReference type="InterPro" id="IPR051809">
    <property type="entry name" value="Plant_receptor-like_S/T_kinase"/>
</dbReference>
<comment type="subcellular location">
    <subcellularLocation>
        <location evidence="1">Cell membrane</location>
        <topology evidence="1">Single-pass membrane protein</topology>
    </subcellularLocation>
    <subcellularLocation>
        <location evidence="2">Endoplasmic reticulum membrane</location>
        <topology evidence="2">Single-pass membrane protein</topology>
    </subcellularLocation>
</comment>
<evidence type="ECO:0000256" key="9">
    <source>
        <dbReference type="ARBA" id="ARBA00022679"/>
    </source>
</evidence>
<dbReference type="Gene3D" id="1.10.510.10">
    <property type="entry name" value="Transferase(Phosphotransferase) domain 1"/>
    <property type="match status" value="1"/>
</dbReference>
<dbReference type="FunFam" id="1.10.510.10:FF:000358">
    <property type="entry name" value="Putative leucine-rich repeat receptor-like serine/threonine-protein kinase"/>
    <property type="match status" value="1"/>
</dbReference>
<dbReference type="SMART" id="SM00220">
    <property type="entry name" value="S_TKc"/>
    <property type="match status" value="1"/>
</dbReference>
<keyword evidence="11 27" id="KW-0732">Signal</keyword>
<evidence type="ECO:0000256" key="10">
    <source>
        <dbReference type="ARBA" id="ARBA00022692"/>
    </source>
</evidence>
<accession>A0AAV8BQV5</accession>
<keyword evidence="18 29" id="KW-0675">Receptor</keyword>
<keyword evidence="12" id="KW-0677">Repeat</keyword>
<keyword evidence="16 26" id="KW-1133">Transmembrane helix</keyword>
<dbReference type="AlphaFoldDB" id="A0AAV8BQV5"/>